<dbReference type="Proteomes" id="UP001215598">
    <property type="component" value="Unassembled WGS sequence"/>
</dbReference>
<proteinExistence type="predicted"/>
<evidence type="ECO:0000313" key="1">
    <source>
        <dbReference type="EMBL" id="KAJ7728240.1"/>
    </source>
</evidence>
<reference evidence="1" key="1">
    <citation type="submission" date="2023-03" db="EMBL/GenBank/DDBJ databases">
        <title>Massive genome expansion in bonnet fungi (Mycena s.s.) driven by repeated elements and novel gene families across ecological guilds.</title>
        <authorList>
            <consortium name="Lawrence Berkeley National Laboratory"/>
            <person name="Harder C.B."/>
            <person name="Miyauchi S."/>
            <person name="Viragh M."/>
            <person name="Kuo A."/>
            <person name="Thoen E."/>
            <person name="Andreopoulos B."/>
            <person name="Lu D."/>
            <person name="Skrede I."/>
            <person name="Drula E."/>
            <person name="Henrissat B."/>
            <person name="Morin E."/>
            <person name="Kohler A."/>
            <person name="Barry K."/>
            <person name="LaButti K."/>
            <person name="Morin E."/>
            <person name="Salamov A."/>
            <person name="Lipzen A."/>
            <person name="Mereny Z."/>
            <person name="Hegedus B."/>
            <person name="Baldrian P."/>
            <person name="Stursova M."/>
            <person name="Weitz H."/>
            <person name="Taylor A."/>
            <person name="Grigoriev I.V."/>
            <person name="Nagy L.G."/>
            <person name="Martin F."/>
            <person name="Kauserud H."/>
        </authorList>
    </citation>
    <scope>NUCLEOTIDE SEQUENCE</scope>
    <source>
        <strain evidence="1">CBHHK182m</strain>
    </source>
</reference>
<organism evidence="1 2">
    <name type="scientific">Mycena metata</name>
    <dbReference type="NCBI Taxonomy" id="1033252"/>
    <lineage>
        <taxon>Eukaryota</taxon>
        <taxon>Fungi</taxon>
        <taxon>Dikarya</taxon>
        <taxon>Basidiomycota</taxon>
        <taxon>Agaricomycotina</taxon>
        <taxon>Agaricomycetes</taxon>
        <taxon>Agaricomycetidae</taxon>
        <taxon>Agaricales</taxon>
        <taxon>Marasmiineae</taxon>
        <taxon>Mycenaceae</taxon>
        <taxon>Mycena</taxon>
    </lineage>
</organism>
<accession>A0AAD7HTY7</accession>
<gene>
    <name evidence="1" type="ORF">B0H16DRAFT_1470612</name>
</gene>
<protein>
    <submittedName>
        <fullName evidence="1">Uncharacterized protein</fullName>
    </submittedName>
</protein>
<evidence type="ECO:0000313" key="2">
    <source>
        <dbReference type="Proteomes" id="UP001215598"/>
    </source>
</evidence>
<dbReference type="AlphaFoldDB" id="A0AAD7HTY7"/>
<comment type="caution">
    <text evidence="1">The sequence shown here is derived from an EMBL/GenBank/DDBJ whole genome shotgun (WGS) entry which is preliminary data.</text>
</comment>
<keyword evidence="2" id="KW-1185">Reference proteome</keyword>
<sequence>MAPRPHVPVPAIHRRLTRVVDRTLISKFISAAGLNVPRYFIQDLQPTFSATNFPPEDVDSSCGSVPDASLKNLNTSGSHAAKRCTHDFEGTNALLLAPTPSIFPRRPAAPIKYILTVPRSSSNGIGLPDFEVRDVDGSLWSHISRHLKLLLLRLKFEDSEYRETLARGSNQMLSREFRWDLY</sequence>
<name>A0AAD7HTY7_9AGAR</name>
<dbReference type="EMBL" id="JARKIB010000174">
    <property type="protein sequence ID" value="KAJ7728240.1"/>
    <property type="molecule type" value="Genomic_DNA"/>
</dbReference>